<keyword evidence="3" id="KW-1185">Reference proteome</keyword>
<protein>
    <submittedName>
        <fullName evidence="2">Uncharacterized protein (DUF1330 family)</fullName>
    </submittedName>
</protein>
<dbReference type="InterPro" id="IPR011008">
    <property type="entry name" value="Dimeric_a/b-barrel"/>
</dbReference>
<dbReference type="SUPFAM" id="SSF54909">
    <property type="entry name" value="Dimeric alpha+beta barrel"/>
    <property type="match status" value="1"/>
</dbReference>
<evidence type="ECO:0000259" key="1">
    <source>
        <dbReference type="Pfam" id="PF07045"/>
    </source>
</evidence>
<dbReference type="PANTHER" id="PTHR41521">
    <property type="match status" value="1"/>
</dbReference>
<gene>
    <name evidence="2" type="ORF">HNQ70_003793</name>
</gene>
<reference evidence="2 3" key="1">
    <citation type="submission" date="2020-08" db="EMBL/GenBank/DDBJ databases">
        <title>Genomic Encyclopedia of Type Strains, Phase IV (KMG-IV): sequencing the most valuable type-strain genomes for metagenomic binning, comparative biology and taxonomic classification.</title>
        <authorList>
            <person name="Goeker M."/>
        </authorList>
    </citation>
    <scope>NUCLEOTIDE SEQUENCE [LARGE SCALE GENOMIC DNA]</scope>
    <source>
        <strain evidence="2 3">DSM 29781</strain>
    </source>
</reference>
<dbReference type="AlphaFoldDB" id="A0A7W8MAK1"/>
<dbReference type="Gene3D" id="3.30.70.100">
    <property type="match status" value="1"/>
</dbReference>
<dbReference type="PANTHER" id="PTHR41521:SF4">
    <property type="entry name" value="BLR0684 PROTEIN"/>
    <property type="match status" value="1"/>
</dbReference>
<feature type="domain" description="DUF1330" evidence="1">
    <location>
        <begin position="3"/>
        <end position="95"/>
    </location>
</feature>
<dbReference type="Proteomes" id="UP000532440">
    <property type="component" value="Unassembled WGS sequence"/>
</dbReference>
<accession>A0A7W8MAK1</accession>
<organism evidence="2 3">
    <name type="scientific">Quisquiliibacterium transsilvanicum</name>
    <dbReference type="NCBI Taxonomy" id="1549638"/>
    <lineage>
        <taxon>Bacteria</taxon>
        <taxon>Pseudomonadati</taxon>
        <taxon>Pseudomonadota</taxon>
        <taxon>Betaproteobacteria</taxon>
        <taxon>Burkholderiales</taxon>
        <taxon>Burkholderiaceae</taxon>
        <taxon>Quisquiliibacterium</taxon>
    </lineage>
</organism>
<dbReference type="Pfam" id="PF07045">
    <property type="entry name" value="DUF1330"/>
    <property type="match status" value="1"/>
</dbReference>
<dbReference type="RefSeq" id="WP_183970625.1">
    <property type="nucleotide sequence ID" value="NZ_BAABEW010000013.1"/>
</dbReference>
<comment type="caution">
    <text evidence="2">The sequence shown here is derived from an EMBL/GenBank/DDBJ whole genome shotgun (WGS) entry which is preliminary data.</text>
</comment>
<name>A0A7W8MAK1_9BURK</name>
<evidence type="ECO:0000313" key="2">
    <source>
        <dbReference type="EMBL" id="MBB5273762.1"/>
    </source>
</evidence>
<proteinExistence type="predicted"/>
<dbReference type="EMBL" id="JACHGB010000008">
    <property type="protein sequence ID" value="MBB5273762.1"/>
    <property type="molecule type" value="Genomic_DNA"/>
</dbReference>
<sequence>MSKGYWMVHVDVDDAERYKAYVAANAAVFASHGARFLARGGRYENPEGRTRARNVVIEFPSYDAAVACWHSAEYQAALRLREPVSTADLVIVEGYDGPQPG</sequence>
<dbReference type="InterPro" id="IPR010753">
    <property type="entry name" value="DUF1330"/>
</dbReference>
<evidence type="ECO:0000313" key="3">
    <source>
        <dbReference type="Proteomes" id="UP000532440"/>
    </source>
</evidence>